<keyword evidence="1" id="KW-1133">Transmembrane helix</keyword>
<proteinExistence type="predicted"/>
<evidence type="ECO:0000313" key="3">
    <source>
        <dbReference type="EMBL" id="ETN86313.1"/>
    </source>
</evidence>
<sequence length="81" mass="9145">MSDTIDTELSTLFHLPDNKLAAIITFMVSSFGVYCHCIVIASLLRMVSRTTSYYILVLSQSICEVAFCITFALYYSPMLFL</sequence>
<dbReference type="Proteomes" id="UP000053676">
    <property type="component" value="Unassembled WGS sequence"/>
</dbReference>
<accession>W2TWX6</accession>
<feature type="transmembrane region" description="Helical" evidence="1">
    <location>
        <begin position="53"/>
        <end position="75"/>
    </location>
</feature>
<dbReference type="AlphaFoldDB" id="W2TWX6"/>
<dbReference type="InterPro" id="IPR019430">
    <property type="entry name" value="7TM_GPCR_serpentine_rcpt_Srx"/>
</dbReference>
<feature type="domain" description="7TM GPCR serpentine receptor class x (Srx)" evidence="2">
    <location>
        <begin position="26"/>
        <end position="81"/>
    </location>
</feature>
<keyword evidence="4" id="KW-1185">Reference proteome</keyword>
<dbReference type="EMBL" id="KI657580">
    <property type="protein sequence ID" value="ETN86313.1"/>
    <property type="molecule type" value="Genomic_DNA"/>
</dbReference>
<dbReference type="KEGG" id="nai:NECAME_06027"/>
<keyword evidence="1" id="KW-0472">Membrane</keyword>
<evidence type="ECO:0000259" key="2">
    <source>
        <dbReference type="Pfam" id="PF10328"/>
    </source>
</evidence>
<reference evidence="4" key="1">
    <citation type="journal article" date="2014" name="Nat. Genet.">
        <title>Genome of the human hookworm Necator americanus.</title>
        <authorList>
            <person name="Tang Y.T."/>
            <person name="Gao X."/>
            <person name="Rosa B.A."/>
            <person name="Abubucker S."/>
            <person name="Hallsworth-Pepin K."/>
            <person name="Martin J."/>
            <person name="Tyagi R."/>
            <person name="Heizer E."/>
            <person name="Zhang X."/>
            <person name="Bhonagiri-Palsikar V."/>
            <person name="Minx P."/>
            <person name="Warren W.C."/>
            <person name="Wang Q."/>
            <person name="Zhan B."/>
            <person name="Hotez P.J."/>
            <person name="Sternberg P.W."/>
            <person name="Dougall A."/>
            <person name="Gaze S.T."/>
            <person name="Mulvenna J."/>
            <person name="Sotillo J."/>
            <person name="Ranganathan S."/>
            <person name="Rabelo E.M."/>
            <person name="Wilson R.K."/>
            <person name="Felgner P.L."/>
            <person name="Bethony J."/>
            <person name="Hawdon J.M."/>
            <person name="Gasser R.B."/>
            <person name="Loukas A."/>
            <person name="Mitreva M."/>
        </authorList>
    </citation>
    <scope>NUCLEOTIDE SEQUENCE [LARGE SCALE GENOMIC DNA]</scope>
</reference>
<evidence type="ECO:0000313" key="4">
    <source>
        <dbReference type="Proteomes" id="UP000053676"/>
    </source>
</evidence>
<feature type="transmembrane region" description="Helical" evidence="1">
    <location>
        <begin position="20"/>
        <end position="41"/>
    </location>
</feature>
<organism evidence="3 4">
    <name type="scientific">Necator americanus</name>
    <name type="common">Human hookworm</name>
    <dbReference type="NCBI Taxonomy" id="51031"/>
    <lineage>
        <taxon>Eukaryota</taxon>
        <taxon>Metazoa</taxon>
        <taxon>Ecdysozoa</taxon>
        <taxon>Nematoda</taxon>
        <taxon>Chromadorea</taxon>
        <taxon>Rhabditida</taxon>
        <taxon>Rhabditina</taxon>
        <taxon>Rhabditomorpha</taxon>
        <taxon>Strongyloidea</taxon>
        <taxon>Ancylostomatidae</taxon>
        <taxon>Bunostominae</taxon>
        <taxon>Necator</taxon>
    </lineage>
</organism>
<name>W2TWX6_NECAM</name>
<keyword evidence="1" id="KW-0812">Transmembrane</keyword>
<gene>
    <name evidence="3" type="ORF">NECAME_06027</name>
</gene>
<evidence type="ECO:0000256" key="1">
    <source>
        <dbReference type="SAM" id="Phobius"/>
    </source>
</evidence>
<dbReference type="Pfam" id="PF10328">
    <property type="entry name" value="7TM_GPCR_Srx"/>
    <property type="match status" value="1"/>
</dbReference>
<protein>
    <recommendedName>
        <fullName evidence="2">7TM GPCR serpentine receptor class x (Srx) domain-containing protein</fullName>
    </recommendedName>
</protein>